<dbReference type="InterPro" id="IPR011051">
    <property type="entry name" value="RmlC_Cupin_sf"/>
</dbReference>
<comment type="caution">
    <text evidence="3">The sequence shown here is derived from an EMBL/GenBank/DDBJ whole genome shotgun (WGS) entry which is preliminary data.</text>
</comment>
<keyword evidence="1" id="KW-0479">Metal-binding</keyword>
<accession>A0A7X1FBQ5</accession>
<evidence type="ECO:0000256" key="1">
    <source>
        <dbReference type="ARBA" id="ARBA00022723"/>
    </source>
</evidence>
<keyword evidence="4" id="KW-1185">Reference proteome</keyword>
<dbReference type="InterPro" id="IPR014710">
    <property type="entry name" value="RmlC-like_jellyroll"/>
</dbReference>
<keyword evidence="3" id="KW-0413">Isomerase</keyword>
<dbReference type="InterPro" id="IPR051804">
    <property type="entry name" value="Carb_Metab_Reg_Kinase/Isom"/>
</dbReference>
<keyword evidence="2" id="KW-0862">Zinc</keyword>
<dbReference type="PANTHER" id="PTHR42742">
    <property type="entry name" value="TRANSCRIPTIONAL REPRESSOR MPRA"/>
    <property type="match status" value="1"/>
</dbReference>
<dbReference type="SUPFAM" id="SSF51182">
    <property type="entry name" value="RmlC-like cupins"/>
    <property type="match status" value="1"/>
</dbReference>
<protein>
    <submittedName>
        <fullName evidence="3">Class I mannose-6-phosphate isomerase</fullName>
    </submittedName>
</protein>
<organism evidence="3 4">
    <name type="scientific">Novosphingobium aerophilum</name>
    <dbReference type="NCBI Taxonomy" id="2839843"/>
    <lineage>
        <taxon>Bacteria</taxon>
        <taxon>Pseudomonadati</taxon>
        <taxon>Pseudomonadota</taxon>
        <taxon>Alphaproteobacteria</taxon>
        <taxon>Sphingomonadales</taxon>
        <taxon>Sphingomonadaceae</taxon>
        <taxon>Novosphingobium</taxon>
    </lineage>
</organism>
<sequence>MDQSPLLPVRNVAKPWGRDVLPPPFRAPAGERVGEIWFEPPAALDSLLVKYIFTSEALSVQVHPSDAQTLAKGLGKQGKEECWLVIDAEPGAVLGIGFHDPIESEALRAAAIDGSIEQAMVWHPVQAGDFFYIPANTVHAIGAGVSLIEVQQNSDITYRLYDYGRPRELHLDEGIAVSRAEPYAAHWHRSVPERGEVTLVDGPLFRLDRIDGPAGETVRPHYAEGPLLVIPRSPGVSVNGIELAVGECALAPAIDAVAVSGGALALLAKGL</sequence>
<dbReference type="RefSeq" id="WP_185685129.1">
    <property type="nucleotide sequence ID" value="NZ_JACLAU010000088.1"/>
</dbReference>
<proteinExistence type="predicted"/>
<dbReference type="PANTHER" id="PTHR42742:SF3">
    <property type="entry name" value="FRUCTOKINASE"/>
    <property type="match status" value="1"/>
</dbReference>
<evidence type="ECO:0000256" key="2">
    <source>
        <dbReference type="ARBA" id="ARBA00022833"/>
    </source>
</evidence>
<evidence type="ECO:0000313" key="4">
    <source>
        <dbReference type="Proteomes" id="UP000520156"/>
    </source>
</evidence>
<evidence type="ECO:0000313" key="3">
    <source>
        <dbReference type="EMBL" id="MBC2653769.1"/>
    </source>
</evidence>
<dbReference type="CDD" id="cd07010">
    <property type="entry name" value="cupin_PMI_type_I_N_bac"/>
    <property type="match status" value="1"/>
</dbReference>
<dbReference type="EMBL" id="JACLAU010000088">
    <property type="protein sequence ID" value="MBC2653769.1"/>
    <property type="molecule type" value="Genomic_DNA"/>
</dbReference>
<dbReference type="Proteomes" id="UP000520156">
    <property type="component" value="Unassembled WGS sequence"/>
</dbReference>
<reference evidence="3 4" key="1">
    <citation type="submission" date="2020-08" db="EMBL/GenBank/DDBJ databases">
        <title>The genome sequence of Novosphingobium flavum 4Y4.</title>
        <authorList>
            <person name="Liu Y."/>
        </authorList>
    </citation>
    <scope>NUCLEOTIDE SEQUENCE [LARGE SCALE GENOMIC DNA]</scope>
    <source>
        <strain evidence="3 4">4Y4</strain>
    </source>
</reference>
<dbReference type="AlphaFoldDB" id="A0A7X1FBQ5"/>
<dbReference type="Gene3D" id="2.60.120.10">
    <property type="entry name" value="Jelly Rolls"/>
    <property type="match status" value="1"/>
</dbReference>
<dbReference type="GO" id="GO:0046872">
    <property type="term" value="F:metal ion binding"/>
    <property type="evidence" value="ECO:0007669"/>
    <property type="project" value="UniProtKB-KW"/>
</dbReference>
<name>A0A7X1FBQ5_9SPHN</name>
<dbReference type="GO" id="GO:0016853">
    <property type="term" value="F:isomerase activity"/>
    <property type="evidence" value="ECO:0007669"/>
    <property type="project" value="UniProtKB-KW"/>
</dbReference>
<gene>
    <name evidence="3" type="ORF">H7F49_19035</name>
</gene>